<name>A0A9K3EI92_HELAN</name>
<evidence type="ECO:0000313" key="2">
    <source>
        <dbReference type="Proteomes" id="UP000215914"/>
    </source>
</evidence>
<dbReference type="Proteomes" id="UP000215914">
    <property type="component" value="Unassembled WGS sequence"/>
</dbReference>
<keyword evidence="2" id="KW-1185">Reference proteome</keyword>
<reference evidence="1" key="2">
    <citation type="submission" date="2020-06" db="EMBL/GenBank/DDBJ databases">
        <title>Helianthus annuus Genome sequencing and assembly Release 2.</title>
        <authorList>
            <person name="Gouzy J."/>
            <person name="Langlade N."/>
            <person name="Munos S."/>
        </authorList>
    </citation>
    <scope>NUCLEOTIDE SEQUENCE</scope>
    <source>
        <tissue evidence="1">Leaves</tissue>
    </source>
</reference>
<sequence length="56" mass="6600">MKMNATQILQKQDDNTSMVNHVNQSINTIHFTKQTILYMYIQQKYVPNKSWAQPVS</sequence>
<evidence type="ECO:0000313" key="1">
    <source>
        <dbReference type="EMBL" id="KAF5773977.1"/>
    </source>
</evidence>
<reference evidence="1" key="1">
    <citation type="journal article" date="2017" name="Nature">
        <title>The sunflower genome provides insights into oil metabolism, flowering and Asterid evolution.</title>
        <authorList>
            <person name="Badouin H."/>
            <person name="Gouzy J."/>
            <person name="Grassa C.J."/>
            <person name="Murat F."/>
            <person name="Staton S.E."/>
            <person name="Cottret L."/>
            <person name="Lelandais-Briere C."/>
            <person name="Owens G.L."/>
            <person name="Carrere S."/>
            <person name="Mayjonade B."/>
            <person name="Legrand L."/>
            <person name="Gill N."/>
            <person name="Kane N.C."/>
            <person name="Bowers J.E."/>
            <person name="Hubner S."/>
            <person name="Bellec A."/>
            <person name="Berard A."/>
            <person name="Berges H."/>
            <person name="Blanchet N."/>
            <person name="Boniface M.C."/>
            <person name="Brunel D."/>
            <person name="Catrice O."/>
            <person name="Chaidir N."/>
            <person name="Claudel C."/>
            <person name="Donnadieu C."/>
            <person name="Faraut T."/>
            <person name="Fievet G."/>
            <person name="Helmstetter N."/>
            <person name="King M."/>
            <person name="Knapp S.J."/>
            <person name="Lai Z."/>
            <person name="Le Paslier M.C."/>
            <person name="Lippi Y."/>
            <person name="Lorenzon L."/>
            <person name="Mandel J.R."/>
            <person name="Marage G."/>
            <person name="Marchand G."/>
            <person name="Marquand E."/>
            <person name="Bret-Mestries E."/>
            <person name="Morien E."/>
            <person name="Nambeesan S."/>
            <person name="Nguyen T."/>
            <person name="Pegot-Espagnet P."/>
            <person name="Pouilly N."/>
            <person name="Raftis F."/>
            <person name="Sallet E."/>
            <person name="Schiex T."/>
            <person name="Thomas J."/>
            <person name="Vandecasteele C."/>
            <person name="Vares D."/>
            <person name="Vear F."/>
            <person name="Vautrin S."/>
            <person name="Crespi M."/>
            <person name="Mangin B."/>
            <person name="Burke J.M."/>
            <person name="Salse J."/>
            <person name="Munos S."/>
            <person name="Vincourt P."/>
            <person name="Rieseberg L.H."/>
            <person name="Langlade N.B."/>
        </authorList>
    </citation>
    <scope>NUCLEOTIDE SEQUENCE</scope>
    <source>
        <tissue evidence="1">Leaves</tissue>
    </source>
</reference>
<gene>
    <name evidence="1" type="ORF">HanXRQr2_Chr13g0594941</name>
</gene>
<proteinExistence type="predicted"/>
<protein>
    <submittedName>
        <fullName evidence="1">Uncharacterized protein</fullName>
    </submittedName>
</protein>
<accession>A0A9K3EI92</accession>
<comment type="caution">
    <text evidence="1">The sequence shown here is derived from an EMBL/GenBank/DDBJ whole genome shotgun (WGS) entry which is preliminary data.</text>
</comment>
<dbReference type="Gramene" id="mRNA:HanXRQr2_Chr13g0594941">
    <property type="protein sequence ID" value="CDS:HanXRQr2_Chr13g0594941.1"/>
    <property type="gene ID" value="HanXRQr2_Chr13g0594941"/>
</dbReference>
<organism evidence="1 2">
    <name type="scientific">Helianthus annuus</name>
    <name type="common">Common sunflower</name>
    <dbReference type="NCBI Taxonomy" id="4232"/>
    <lineage>
        <taxon>Eukaryota</taxon>
        <taxon>Viridiplantae</taxon>
        <taxon>Streptophyta</taxon>
        <taxon>Embryophyta</taxon>
        <taxon>Tracheophyta</taxon>
        <taxon>Spermatophyta</taxon>
        <taxon>Magnoliopsida</taxon>
        <taxon>eudicotyledons</taxon>
        <taxon>Gunneridae</taxon>
        <taxon>Pentapetalae</taxon>
        <taxon>asterids</taxon>
        <taxon>campanulids</taxon>
        <taxon>Asterales</taxon>
        <taxon>Asteraceae</taxon>
        <taxon>Asteroideae</taxon>
        <taxon>Heliantheae alliance</taxon>
        <taxon>Heliantheae</taxon>
        <taxon>Helianthus</taxon>
    </lineage>
</organism>
<dbReference type="EMBL" id="MNCJ02000328">
    <property type="protein sequence ID" value="KAF5773977.1"/>
    <property type="molecule type" value="Genomic_DNA"/>
</dbReference>
<dbReference type="AlphaFoldDB" id="A0A9K3EI92"/>